<evidence type="ECO:0000313" key="1">
    <source>
        <dbReference type="EMBL" id="GMH62887.1"/>
    </source>
</evidence>
<dbReference type="Proteomes" id="UP001165122">
    <property type="component" value="Unassembled WGS sequence"/>
</dbReference>
<comment type="caution">
    <text evidence="1">The sequence shown here is derived from an EMBL/GenBank/DDBJ whole genome shotgun (WGS) entry which is preliminary data.</text>
</comment>
<gene>
    <name evidence="1" type="ORF">TrLO_g1080</name>
</gene>
<dbReference type="AlphaFoldDB" id="A0A9W7A4S2"/>
<reference evidence="2" key="1">
    <citation type="journal article" date="2023" name="Commun. Biol.">
        <title>Genome analysis of Parmales, the sister group of diatoms, reveals the evolutionary specialization of diatoms from phago-mixotrophs to photoautotrophs.</title>
        <authorList>
            <person name="Ban H."/>
            <person name="Sato S."/>
            <person name="Yoshikawa S."/>
            <person name="Yamada K."/>
            <person name="Nakamura Y."/>
            <person name="Ichinomiya M."/>
            <person name="Sato N."/>
            <person name="Blanc-Mathieu R."/>
            <person name="Endo H."/>
            <person name="Kuwata A."/>
            <person name="Ogata H."/>
        </authorList>
    </citation>
    <scope>NUCLEOTIDE SEQUENCE [LARGE SCALE GENOMIC DNA]</scope>
    <source>
        <strain evidence="2">NIES 3700</strain>
    </source>
</reference>
<dbReference type="EMBL" id="BRXW01000522">
    <property type="protein sequence ID" value="GMH62887.1"/>
    <property type="molecule type" value="Genomic_DNA"/>
</dbReference>
<accession>A0A9W7A4S2</accession>
<name>A0A9W7A4S2_9STRA</name>
<keyword evidence="2" id="KW-1185">Reference proteome</keyword>
<dbReference type="OrthoDB" id="10264456at2759"/>
<protein>
    <submittedName>
        <fullName evidence="1">Uncharacterized protein</fullName>
    </submittedName>
</protein>
<proteinExistence type="predicted"/>
<sequence length="66" mass="7302">MSLNALLSGNNFLNTDNFCRLIVPYLPNDALMMTRLALRPWSRVADEFISDGVESGAIIVCGKEDL</sequence>
<organism evidence="1 2">
    <name type="scientific">Triparma laevis f. longispina</name>
    <dbReference type="NCBI Taxonomy" id="1714387"/>
    <lineage>
        <taxon>Eukaryota</taxon>
        <taxon>Sar</taxon>
        <taxon>Stramenopiles</taxon>
        <taxon>Ochrophyta</taxon>
        <taxon>Bolidophyceae</taxon>
        <taxon>Parmales</taxon>
        <taxon>Triparmaceae</taxon>
        <taxon>Triparma</taxon>
    </lineage>
</organism>
<evidence type="ECO:0000313" key="2">
    <source>
        <dbReference type="Proteomes" id="UP001165122"/>
    </source>
</evidence>